<proteinExistence type="predicted"/>
<comment type="caution">
    <text evidence="1">The sequence shown here is derived from an EMBL/GenBank/DDBJ whole genome shotgun (WGS) entry which is preliminary data.</text>
</comment>
<evidence type="ECO:0000313" key="2">
    <source>
        <dbReference type="Proteomes" id="UP001465755"/>
    </source>
</evidence>
<keyword evidence="2" id="KW-1185">Reference proteome</keyword>
<dbReference type="EMBL" id="JALJOQ010000104">
    <property type="protein sequence ID" value="KAK9797778.1"/>
    <property type="molecule type" value="Genomic_DNA"/>
</dbReference>
<sequence length="207" mass="21850">MSSFPPIGGKFGRPQGVPYFTTKNLFGQGEIDIGAAFGNAQNCNYSSLPLADFLSVTGNTNAFCNIGFLPPPGVANNQQPPYKLKLTTTSSFQPSSLNPFGREQGFGRRLQQNFAGCGRGSTFPSVLSQYGAKASSKFPGLYYSVNTGTGAAAGYTLFGIHESNGIAGICRSNVLVIDNWLLIETVTGPSSSSLYCQQQGINFQASG</sequence>
<evidence type="ECO:0000313" key="1">
    <source>
        <dbReference type="EMBL" id="KAK9797778.1"/>
    </source>
</evidence>
<organism evidence="1 2">
    <name type="scientific">Symbiochloris irregularis</name>
    <dbReference type="NCBI Taxonomy" id="706552"/>
    <lineage>
        <taxon>Eukaryota</taxon>
        <taxon>Viridiplantae</taxon>
        <taxon>Chlorophyta</taxon>
        <taxon>core chlorophytes</taxon>
        <taxon>Trebouxiophyceae</taxon>
        <taxon>Trebouxiales</taxon>
        <taxon>Trebouxiaceae</taxon>
        <taxon>Symbiochloris</taxon>
    </lineage>
</organism>
<reference evidence="1 2" key="1">
    <citation type="journal article" date="2024" name="Nat. Commun.">
        <title>Phylogenomics reveals the evolutionary origins of lichenization in chlorophyte algae.</title>
        <authorList>
            <person name="Puginier C."/>
            <person name="Libourel C."/>
            <person name="Otte J."/>
            <person name="Skaloud P."/>
            <person name="Haon M."/>
            <person name="Grisel S."/>
            <person name="Petersen M."/>
            <person name="Berrin J.G."/>
            <person name="Delaux P.M."/>
            <person name="Dal Grande F."/>
            <person name="Keller J."/>
        </authorList>
    </citation>
    <scope>NUCLEOTIDE SEQUENCE [LARGE SCALE GENOMIC DNA]</scope>
    <source>
        <strain evidence="1 2">SAG 2036</strain>
    </source>
</reference>
<dbReference type="AlphaFoldDB" id="A0AAW1NT59"/>
<accession>A0AAW1NT59</accession>
<protein>
    <submittedName>
        <fullName evidence="1">Uncharacterized protein</fullName>
    </submittedName>
</protein>
<dbReference type="Proteomes" id="UP001465755">
    <property type="component" value="Unassembled WGS sequence"/>
</dbReference>
<gene>
    <name evidence="1" type="ORF">WJX73_001315</name>
</gene>
<name>A0AAW1NT59_9CHLO</name>